<dbReference type="PANTHER" id="PTHR15549">
    <property type="entry name" value="PAIRED IMMUNOGLOBULIN-LIKE TYPE 2 RECEPTOR"/>
    <property type="match status" value="1"/>
</dbReference>
<dbReference type="Gene3D" id="2.120.10.80">
    <property type="entry name" value="Kelch-type beta propeller"/>
    <property type="match status" value="1"/>
</dbReference>
<dbReference type="InterPro" id="IPR051694">
    <property type="entry name" value="Immunoregulatory_rcpt-like"/>
</dbReference>
<dbReference type="EMBL" id="JBFTWV010000070">
    <property type="protein sequence ID" value="KAL2788990.1"/>
    <property type="molecule type" value="Genomic_DNA"/>
</dbReference>
<evidence type="ECO:0000256" key="6">
    <source>
        <dbReference type="SAM" id="Phobius"/>
    </source>
</evidence>
<dbReference type="InterPro" id="IPR015915">
    <property type="entry name" value="Kelch-typ_b-propeller"/>
</dbReference>
<dbReference type="PANTHER" id="PTHR15549:SF30">
    <property type="entry name" value="MID2 DOMAIN-CONTAINING PROTEIN"/>
    <property type="match status" value="1"/>
</dbReference>
<evidence type="ECO:0000256" key="1">
    <source>
        <dbReference type="ARBA" id="ARBA00004167"/>
    </source>
</evidence>
<keyword evidence="2 6" id="KW-0812">Transmembrane</keyword>
<name>A0ABR4G0E9_9EURO</name>
<keyword evidence="3 6" id="KW-1133">Transmembrane helix</keyword>
<evidence type="ECO:0000256" key="3">
    <source>
        <dbReference type="ARBA" id="ARBA00022989"/>
    </source>
</evidence>
<feature type="compositionally biased region" description="Low complexity" evidence="5">
    <location>
        <begin position="580"/>
        <end position="594"/>
    </location>
</feature>
<organism evidence="7 8">
    <name type="scientific">Aspergillus keveii</name>
    <dbReference type="NCBI Taxonomy" id="714993"/>
    <lineage>
        <taxon>Eukaryota</taxon>
        <taxon>Fungi</taxon>
        <taxon>Dikarya</taxon>
        <taxon>Ascomycota</taxon>
        <taxon>Pezizomycotina</taxon>
        <taxon>Eurotiomycetes</taxon>
        <taxon>Eurotiomycetidae</taxon>
        <taxon>Eurotiales</taxon>
        <taxon>Aspergillaceae</taxon>
        <taxon>Aspergillus</taxon>
        <taxon>Aspergillus subgen. Nidulantes</taxon>
    </lineage>
</organism>
<protein>
    <recommendedName>
        <fullName evidence="9">Pre-mRNA splicing factor Clf1</fullName>
    </recommendedName>
</protein>
<evidence type="ECO:0000313" key="7">
    <source>
        <dbReference type="EMBL" id="KAL2788990.1"/>
    </source>
</evidence>
<gene>
    <name evidence="7" type="ORF">BJX66DRAFT_245069</name>
</gene>
<keyword evidence="4 6" id="KW-0472">Membrane</keyword>
<accession>A0ABR4G0E9</accession>
<dbReference type="Proteomes" id="UP001610563">
    <property type="component" value="Unassembled WGS sequence"/>
</dbReference>
<evidence type="ECO:0008006" key="9">
    <source>
        <dbReference type="Google" id="ProtNLM"/>
    </source>
</evidence>
<reference evidence="7 8" key="1">
    <citation type="submission" date="2024-07" db="EMBL/GenBank/DDBJ databases">
        <title>Section-level genome sequencing and comparative genomics of Aspergillus sections Usti and Cavernicolus.</title>
        <authorList>
            <consortium name="Lawrence Berkeley National Laboratory"/>
            <person name="Nybo J.L."/>
            <person name="Vesth T.C."/>
            <person name="Theobald S."/>
            <person name="Frisvad J.C."/>
            <person name="Larsen T.O."/>
            <person name="Kjaerboelling I."/>
            <person name="Rothschild-Mancinelli K."/>
            <person name="Lyhne E.K."/>
            <person name="Kogle M.E."/>
            <person name="Barry K."/>
            <person name="Clum A."/>
            <person name="Na H."/>
            <person name="Ledsgaard L."/>
            <person name="Lin J."/>
            <person name="Lipzen A."/>
            <person name="Kuo A."/>
            <person name="Riley R."/>
            <person name="Mondo S."/>
            <person name="Labutti K."/>
            <person name="Haridas S."/>
            <person name="Pangalinan J."/>
            <person name="Salamov A.A."/>
            <person name="Simmons B.A."/>
            <person name="Magnuson J.K."/>
            <person name="Chen J."/>
            <person name="Drula E."/>
            <person name="Henrissat B."/>
            <person name="Wiebenga A."/>
            <person name="Lubbers R.J."/>
            <person name="Gomes A.C."/>
            <person name="Makela M.R."/>
            <person name="Stajich J."/>
            <person name="Grigoriev I.V."/>
            <person name="Mortensen U.H."/>
            <person name="De Vries R.P."/>
            <person name="Baker S.E."/>
            <person name="Andersen M.R."/>
        </authorList>
    </citation>
    <scope>NUCLEOTIDE SEQUENCE [LARGE SCALE GENOMIC DNA]</scope>
    <source>
        <strain evidence="7 8">CBS 209.92</strain>
    </source>
</reference>
<feature type="region of interest" description="Disordered" evidence="5">
    <location>
        <begin position="329"/>
        <end position="358"/>
    </location>
</feature>
<evidence type="ECO:0000256" key="5">
    <source>
        <dbReference type="SAM" id="MobiDB-lite"/>
    </source>
</evidence>
<evidence type="ECO:0000256" key="2">
    <source>
        <dbReference type="ARBA" id="ARBA00022692"/>
    </source>
</evidence>
<feature type="transmembrane region" description="Helical" evidence="6">
    <location>
        <begin position="362"/>
        <end position="387"/>
    </location>
</feature>
<proteinExistence type="predicted"/>
<feature type="region of interest" description="Disordered" evidence="5">
    <location>
        <begin position="580"/>
        <end position="677"/>
    </location>
</feature>
<dbReference type="SUPFAM" id="SSF117281">
    <property type="entry name" value="Kelch motif"/>
    <property type="match status" value="1"/>
</dbReference>
<sequence>MFAPRPPVSLEGHCSAIHNNTLYTYSQEGFLSIPLEYNATWTPLTPGVPVSDAVCVIGGIDGDETQQALYIVGGTSSKSENPGLQRYSFKDNKWRTIPLTADNLSNRTYHGAVYLKHISSIFVYGGNQKDGSTVSSDTFIARTYEPYDLDSQSGEKASPAASPVLLAWSNDTAALFGGETTPVGVHFWDSDSGWHGSGFEMTQQLPEKAKFALFNSTDGNKIFQTFDMSVSPNNVTNLVMSPNSANPQASRMVKRVDQSNDDSIAPTTTRQDYSLAQDDGQVVISSGNGTESIVIFDQAKNDWVNSTKLFFGDKSKEEILDILGATTTTTTTTSTTSTPTATETGSLTLSDSSSGDSGNDNVGTIVGATLGGLVGLAIILILILMLLKRKKQKMARSGGIDKDRLSFQDQGVEPLTRSAYPMAESPAPRVASVDSLAIFTGNAGDEKAPRSAGALPQYMQKTQPARPSPLNNIQFSDSDYTGLDKEIEVEDSSVRPGDRTTDEGWGKYFQNNSTPTLVGMSQYDSSRGSKATIWPSGTNALPPLNTTFLDHPQPLGRVNSGSPTTEFATSVRDGRQIAIPQSQSAQISSADSISLHSDEGDDADRGYNPQTQSWLGRPPSSAYSRSFYNPAHSTRELPSTTAASPVDYRRHDSARTNTRGSSILIPDGQPLPRNNVNSDMSWLNLHADR</sequence>
<evidence type="ECO:0000256" key="4">
    <source>
        <dbReference type="ARBA" id="ARBA00023136"/>
    </source>
</evidence>
<keyword evidence="8" id="KW-1185">Reference proteome</keyword>
<evidence type="ECO:0000313" key="8">
    <source>
        <dbReference type="Proteomes" id="UP001610563"/>
    </source>
</evidence>
<comment type="caution">
    <text evidence="7">The sequence shown here is derived from an EMBL/GenBank/DDBJ whole genome shotgun (WGS) entry which is preliminary data.</text>
</comment>
<comment type="subcellular location">
    <subcellularLocation>
        <location evidence="1">Membrane</location>
        <topology evidence="1">Single-pass membrane protein</topology>
    </subcellularLocation>
</comment>